<gene>
    <name evidence="4" type="ORF">HERI1096_LOCUS27222</name>
</gene>
<protein>
    <submittedName>
        <fullName evidence="4">Uncharacterized protein</fullName>
    </submittedName>
</protein>
<feature type="region of interest" description="Disordered" evidence="2">
    <location>
        <begin position="44"/>
        <end position="78"/>
    </location>
</feature>
<evidence type="ECO:0000256" key="2">
    <source>
        <dbReference type="SAM" id="MobiDB-lite"/>
    </source>
</evidence>
<feature type="signal peptide" evidence="3">
    <location>
        <begin position="1"/>
        <end position="21"/>
    </location>
</feature>
<accession>A0A7S3F5S5</accession>
<reference evidence="4" key="1">
    <citation type="submission" date="2021-01" db="EMBL/GenBank/DDBJ databases">
        <authorList>
            <person name="Corre E."/>
            <person name="Pelletier E."/>
            <person name="Niang G."/>
            <person name="Scheremetjew M."/>
            <person name="Finn R."/>
            <person name="Kale V."/>
            <person name="Holt S."/>
            <person name="Cochrane G."/>
            <person name="Meng A."/>
            <person name="Brown T."/>
            <person name="Cohen L."/>
        </authorList>
    </citation>
    <scope>NUCLEOTIDE SEQUENCE</scope>
    <source>
        <strain evidence="4">CCMP281</strain>
    </source>
</reference>
<keyword evidence="3" id="KW-0732">Signal</keyword>
<feature type="chain" id="PRO_5030537872" evidence="3">
    <location>
        <begin position="22"/>
        <end position="185"/>
    </location>
</feature>
<sequence length="185" mass="20442">MDDTPAFTVALSLSAFALTTALGCQCMQLARSRLARHVLRHGSRRSKGWMRPLPTQPSDEEEGYDEPIPLESVRSREHHSPDTTVVTETLQAQAAQLVKLQKKAAEMENALAAIRVHHENACSSERAARVKLSHLLDEACDVFQRELGAERQARRDAIAALRVELTAAVAQPPVETSETRTDPLE</sequence>
<feature type="coiled-coil region" evidence="1">
    <location>
        <begin position="90"/>
        <end position="117"/>
    </location>
</feature>
<evidence type="ECO:0000256" key="3">
    <source>
        <dbReference type="SAM" id="SignalP"/>
    </source>
</evidence>
<dbReference type="AlphaFoldDB" id="A0A7S3F5S5"/>
<organism evidence="4">
    <name type="scientific">Haptolina ericina</name>
    <dbReference type="NCBI Taxonomy" id="156174"/>
    <lineage>
        <taxon>Eukaryota</taxon>
        <taxon>Haptista</taxon>
        <taxon>Haptophyta</taxon>
        <taxon>Prymnesiophyceae</taxon>
        <taxon>Prymnesiales</taxon>
        <taxon>Prymnesiaceae</taxon>
        <taxon>Haptolina</taxon>
    </lineage>
</organism>
<proteinExistence type="predicted"/>
<dbReference type="EMBL" id="HBHX01049135">
    <property type="protein sequence ID" value="CAE0128625.1"/>
    <property type="molecule type" value="Transcribed_RNA"/>
</dbReference>
<keyword evidence="1" id="KW-0175">Coiled coil</keyword>
<evidence type="ECO:0000313" key="4">
    <source>
        <dbReference type="EMBL" id="CAE0128625.1"/>
    </source>
</evidence>
<evidence type="ECO:0000256" key="1">
    <source>
        <dbReference type="SAM" id="Coils"/>
    </source>
</evidence>
<name>A0A7S3F5S5_9EUKA</name>